<sequence>MEASCAPRSDAERRDCWSAARRGVLVSVGCCGGRKVGLQWPADAVAAAEESKRASLGTGPSGSPARSRRWRSGLFIRPVLKHGPRSLTCMRAGGRQTHVRRK</sequence>
<gene>
    <name evidence="1" type="ORF">Mp_zg00640</name>
</gene>
<reference evidence="1" key="1">
    <citation type="journal article" date="2019" name="Curr. Biol.">
        <title>Chromatin organization in early land plants reveals an ancestral association between H3K27me3, transposons, and constitutive heterochromatin.</title>
        <authorList>
            <person name="Montgomery S.A."/>
            <person name="Tanizawa Y."/>
            <person name="Galik B."/>
            <person name="Wang N."/>
            <person name="Ito T."/>
            <person name="Mochizuki T."/>
            <person name="Akimcheva S."/>
            <person name="Bowman J."/>
            <person name="Cognat V."/>
            <person name="Drouard L."/>
            <person name="Ekker H."/>
            <person name="Houng S."/>
            <person name="Kohchi T."/>
            <person name="Lin S."/>
            <person name="Liu L.D."/>
            <person name="Nakamura Y."/>
            <person name="Valeeva L.R."/>
            <person name="Shakirov E.V."/>
            <person name="Shippen D.E."/>
            <person name="Wei W."/>
            <person name="Yagura M."/>
            <person name="Yamaoka S."/>
            <person name="Yamato K.T."/>
            <person name="Liu C."/>
            <person name="Berger F."/>
        </authorList>
    </citation>
    <scope>NUCLEOTIDE SEQUENCE</scope>
    <source>
        <strain evidence="1">Tak-1</strain>
    </source>
</reference>
<organism evidence="1">
    <name type="scientific">Marchantia polymorpha subsp. ruderalis</name>
    <dbReference type="NCBI Taxonomy" id="1480154"/>
    <lineage>
        <taxon>Eukaryota</taxon>
        <taxon>Viridiplantae</taxon>
        <taxon>Streptophyta</taxon>
        <taxon>Embryophyta</taxon>
        <taxon>Marchantiophyta</taxon>
        <taxon>Marchantiopsida</taxon>
        <taxon>Marchantiidae</taxon>
        <taxon>Marchantiales</taxon>
        <taxon>Marchantiaceae</taxon>
        <taxon>Marchantia</taxon>
    </lineage>
</organism>
<accession>A0A679DXV7</accession>
<dbReference type="EMBL" id="AP020086">
    <property type="protein sequence ID" value="BBN20729.1"/>
    <property type="molecule type" value="Genomic_DNA"/>
</dbReference>
<proteinExistence type="predicted"/>
<evidence type="ECO:0000313" key="1">
    <source>
        <dbReference type="EMBL" id="BBN20729.1"/>
    </source>
</evidence>
<name>A0A679DXV7_MARPO</name>
<protein>
    <submittedName>
        <fullName evidence="1">Uncharacterized protein</fullName>
    </submittedName>
</protein>
<dbReference type="AlphaFoldDB" id="A0A679DXV7"/>